<reference evidence="1" key="1">
    <citation type="journal article" date="2023" name="Plant J.">
        <title>Genome sequences and population genomics provide insights into the demographic history, inbreeding, and mutation load of two 'living fossil' tree species of Dipteronia.</title>
        <authorList>
            <person name="Feng Y."/>
            <person name="Comes H.P."/>
            <person name="Chen J."/>
            <person name="Zhu S."/>
            <person name="Lu R."/>
            <person name="Zhang X."/>
            <person name="Li P."/>
            <person name="Qiu J."/>
            <person name="Olsen K.M."/>
            <person name="Qiu Y."/>
        </authorList>
    </citation>
    <scope>NUCLEOTIDE SEQUENCE</scope>
    <source>
        <strain evidence="1">NBL</strain>
    </source>
</reference>
<evidence type="ECO:0008006" key="3">
    <source>
        <dbReference type="Google" id="ProtNLM"/>
    </source>
</evidence>
<dbReference type="EMBL" id="JANJYJ010000003">
    <property type="protein sequence ID" value="KAK3223069.1"/>
    <property type="molecule type" value="Genomic_DNA"/>
</dbReference>
<proteinExistence type="predicted"/>
<protein>
    <recommendedName>
        <fullName evidence="3">RNase H type-1 domain-containing protein</fullName>
    </recommendedName>
</protein>
<evidence type="ECO:0000313" key="2">
    <source>
        <dbReference type="Proteomes" id="UP001281410"/>
    </source>
</evidence>
<gene>
    <name evidence="1" type="ORF">Dsin_010094</name>
</gene>
<keyword evidence="2" id="KW-1185">Reference proteome</keyword>
<dbReference type="Proteomes" id="UP001281410">
    <property type="component" value="Unassembled WGS sequence"/>
</dbReference>
<sequence>MTKSEGELGFRNLESSNRAFVAKQGWRILKHLNSLAARILKGCYFKHCSFLEARKNSSASYVWSYLIRGRDLLDIGLRWRVGDGKTIKIYNDRWILRPTEVKILSPSNLDMLFSPIGGWNVDLINNNFLPNKAKSILHIPAALWNNPNSILWHYETSDMVRGLVYVLLLETQKMDDVNLIDWVNSSPHIDSEFGAILMDILKPSDCFQGLLFRHVPKLANKAAKGLANYALGSVEGTVLVGRIS</sequence>
<comment type="caution">
    <text evidence="1">The sequence shown here is derived from an EMBL/GenBank/DDBJ whole genome shotgun (WGS) entry which is preliminary data.</text>
</comment>
<organism evidence="1 2">
    <name type="scientific">Dipteronia sinensis</name>
    <dbReference type="NCBI Taxonomy" id="43782"/>
    <lineage>
        <taxon>Eukaryota</taxon>
        <taxon>Viridiplantae</taxon>
        <taxon>Streptophyta</taxon>
        <taxon>Embryophyta</taxon>
        <taxon>Tracheophyta</taxon>
        <taxon>Spermatophyta</taxon>
        <taxon>Magnoliopsida</taxon>
        <taxon>eudicotyledons</taxon>
        <taxon>Gunneridae</taxon>
        <taxon>Pentapetalae</taxon>
        <taxon>rosids</taxon>
        <taxon>malvids</taxon>
        <taxon>Sapindales</taxon>
        <taxon>Sapindaceae</taxon>
        <taxon>Hippocastanoideae</taxon>
        <taxon>Acereae</taxon>
        <taxon>Dipteronia</taxon>
    </lineage>
</organism>
<dbReference type="AlphaFoldDB" id="A0AAE0AT13"/>
<accession>A0AAE0AT13</accession>
<name>A0AAE0AT13_9ROSI</name>
<evidence type="ECO:0000313" key="1">
    <source>
        <dbReference type="EMBL" id="KAK3223069.1"/>
    </source>
</evidence>